<comment type="similarity">
    <text evidence="1 2">Belongs to the TonB-dependent receptor family.</text>
</comment>
<dbReference type="NCBIfam" id="TIGR04057">
    <property type="entry name" value="SusC_RagA_signa"/>
    <property type="match status" value="1"/>
</dbReference>
<feature type="domain" description="TonB-dependent receptor-like beta-barrel" evidence="4">
    <location>
        <begin position="405"/>
        <end position="973"/>
    </location>
</feature>
<dbReference type="SUPFAM" id="SSF49464">
    <property type="entry name" value="Carboxypeptidase regulatory domain-like"/>
    <property type="match status" value="1"/>
</dbReference>
<dbReference type="Proteomes" id="UP000184516">
    <property type="component" value="Unassembled WGS sequence"/>
</dbReference>
<evidence type="ECO:0000256" key="1">
    <source>
        <dbReference type="PROSITE-ProRule" id="PRU01360"/>
    </source>
</evidence>
<keyword evidence="1" id="KW-0998">Cell outer membrane</keyword>
<keyword evidence="7" id="KW-1185">Reference proteome</keyword>
<dbReference type="OrthoDB" id="9768177at2"/>
<dbReference type="RefSeq" id="WP_084546145.1">
    <property type="nucleotide sequence ID" value="NZ_FQWB01000004.1"/>
</dbReference>
<evidence type="ECO:0000256" key="2">
    <source>
        <dbReference type="RuleBase" id="RU003357"/>
    </source>
</evidence>
<dbReference type="GO" id="GO:0009279">
    <property type="term" value="C:cell outer membrane"/>
    <property type="evidence" value="ECO:0007669"/>
    <property type="project" value="UniProtKB-SubCell"/>
</dbReference>
<keyword evidence="1 2" id="KW-0472">Membrane</keyword>
<dbReference type="STRING" id="468056.SAMN05443549_10481"/>
<dbReference type="PROSITE" id="PS52016">
    <property type="entry name" value="TONB_DEPENDENT_REC_3"/>
    <property type="match status" value="1"/>
</dbReference>
<dbReference type="InterPro" id="IPR008969">
    <property type="entry name" value="CarboxyPept-like_regulatory"/>
</dbReference>
<keyword evidence="3" id="KW-0732">Signal</keyword>
<dbReference type="InterPro" id="IPR023997">
    <property type="entry name" value="TonB-dep_OMP_SusC/RagA_CS"/>
</dbReference>
<dbReference type="Gene3D" id="2.170.130.10">
    <property type="entry name" value="TonB-dependent receptor, plug domain"/>
    <property type="match status" value="1"/>
</dbReference>
<evidence type="ECO:0000256" key="3">
    <source>
        <dbReference type="SAM" id="SignalP"/>
    </source>
</evidence>
<dbReference type="InterPro" id="IPR000531">
    <property type="entry name" value="Beta-barrel_TonB"/>
</dbReference>
<dbReference type="AlphaFoldDB" id="A0A1M5JUP0"/>
<evidence type="ECO:0000313" key="6">
    <source>
        <dbReference type="EMBL" id="SHG44238.1"/>
    </source>
</evidence>
<keyword evidence="1" id="KW-0813">Transport</keyword>
<dbReference type="Pfam" id="PF00593">
    <property type="entry name" value="TonB_dep_Rec_b-barrel"/>
    <property type="match status" value="1"/>
</dbReference>
<evidence type="ECO:0000259" key="4">
    <source>
        <dbReference type="Pfam" id="PF00593"/>
    </source>
</evidence>
<name>A0A1M5JUP0_9FLAO</name>
<dbReference type="NCBIfam" id="TIGR04056">
    <property type="entry name" value="OMP_RagA_SusC"/>
    <property type="match status" value="1"/>
</dbReference>
<dbReference type="InterPro" id="IPR039426">
    <property type="entry name" value="TonB-dep_rcpt-like"/>
</dbReference>
<evidence type="ECO:0000259" key="5">
    <source>
        <dbReference type="Pfam" id="PF07715"/>
    </source>
</evidence>
<comment type="subcellular location">
    <subcellularLocation>
        <location evidence="1">Cell outer membrane</location>
        <topology evidence="1">Multi-pass membrane protein</topology>
    </subcellularLocation>
</comment>
<dbReference type="InterPro" id="IPR012910">
    <property type="entry name" value="Plug_dom"/>
</dbReference>
<keyword evidence="1" id="KW-1134">Transmembrane beta strand</keyword>
<keyword evidence="2" id="KW-0798">TonB box</keyword>
<dbReference type="Pfam" id="PF13715">
    <property type="entry name" value="CarbopepD_reg_2"/>
    <property type="match status" value="1"/>
</dbReference>
<keyword evidence="1" id="KW-0812">Transmembrane</keyword>
<reference evidence="7" key="1">
    <citation type="submission" date="2016-11" db="EMBL/GenBank/DDBJ databases">
        <authorList>
            <person name="Varghese N."/>
            <person name="Submissions S."/>
        </authorList>
    </citation>
    <scope>NUCLEOTIDE SEQUENCE [LARGE SCALE GENOMIC DNA]</scope>
    <source>
        <strain evidence="7">DSM 19978</strain>
    </source>
</reference>
<organism evidence="6 7">
    <name type="scientific">Flavobacterium fluvii</name>
    <dbReference type="NCBI Taxonomy" id="468056"/>
    <lineage>
        <taxon>Bacteria</taxon>
        <taxon>Pseudomonadati</taxon>
        <taxon>Bacteroidota</taxon>
        <taxon>Flavobacteriia</taxon>
        <taxon>Flavobacteriales</taxon>
        <taxon>Flavobacteriaceae</taxon>
        <taxon>Flavobacterium</taxon>
    </lineage>
</organism>
<dbReference type="Gene3D" id="2.60.40.1120">
    <property type="entry name" value="Carboxypeptidase-like, regulatory domain"/>
    <property type="match status" value="1"/>
</dbReference>
<accession>A0A1M5JUP0</accession>
<dbReference type="EMBL" id="FQWB01000004">
    <property type="protein sequence ID" value="SHG44238.1"/>
    <property type="molecule type" value="Genomic_DNA"/>
</dbReference>
<dbReference type="SUPFAM" id="SSF56935">
    <property type="entry name" value="Porins"/>
    <property type="match status" value="1"/>
</dbReference>
<dbReference type="InterPro" id="IPR037066">
    <property type="entry name" value="Plug_dom_sf"/>
</dbReference>
<dbReference type="Pfam" id="PF07715">
    <property type="entry name" value="Plug"/>
    <property type="match status" value="1"/>
</dbReference>
<evidence type="ECO:0000313" key="7">
    <source>
        <dbReference type="Proteomes" id="UP000184516"/>
    </source>
</evidence>
<gene>
    <name evidence="6" type="ORF">SAMN05443549_10481</name>
</gene>
<feature type="chain" id="PRO_5013382093" evidence="3">
    <location>
        <begin position="22"/>
        <end position="1008"/>
    </location>
</feature>
<dbReference type="FunFam" id="2.170.130.10:FF:000003">
    <property type="entry name" value="SusC/RagA family TonB-linked outer membrane protein"/>
    <property type="match status" value="1"/>
</dbReference>
<proteinExistence type="inferred from homology"/>
<protein>
    <submittedName>
        <fullName evidence="6">TonB-linked outer membrane protein, SusC/RagA family</fullName>
    </submittedName>
</protein>
<feature type="signal peptide" evidence="3">
    <location>
        <begin position="1"/>
        <end position="21"/>
    </location>
</feature>
<feature type="domain" description="TonB-dependent receptor plug" evidence="5">
    <location>
        <begin position="116"/>
        <end position="221"/>
    </location>
</feature>
<dbReference type="InterPro" id="IPR023996">
    <property type="entry name" value="TonB-dep_OMP_SusC/RagA"/>
</dbReference>
<sequence length="1008" mass="111622">MKKILLIIYMLTFLLPGMLSAQTNVVKGTVIDETGLPLPGATVLIKGTKISTITDETGKFSIAADSKAVLLISFTGFNTREITTNGQSTLRVQLEPDNNELDEVVVVAYGKQKKPTVTGSIATLSGKELRQSPVANLTNALAGRLPGLFSQQNSGQPGRDASNIQIRGVSTYTGGSTPLYIVDGVQQDNIGQIDMNEVDSISILKDASAVAVYGVRGANGVIIITTRRGKTGEARVSVSTQVGVNITNRLPKFLNAYDALTLLKESYLNDGLAFPFTDEQMEHYRTGDMPSAYPNTDWQKEVTRNNSLQTQTNVNVVGGTDRAKYFISGGYLYQNGIFKTFDASETDNDYYFKRYNFRSNLDINVNKDFDLTLNLSAILQNVNQPHPAESGRSVFNQLMRLGFEAYNYPVYNPDGSWGAPSQTTSHANMVAQLTLAGYDRTYRNDVNATIAGVYKLGFITKGLSTRLQMAFNNTQTSQRSLYRDGYPTYRYDPAQDKYSLFNAAYPVLRPFQVGTGTASDKTPKLISDLQLQLNYENHFGKHNVTALAMYTQNTTVRGANKDVNYLGYVGRVAYDYNQRYMFEVSAGYNGSNMFNDKNSFGFFPAVSAGWALSQESFFKNNVKFINVFKIRGSYGLTGNDNVGIADLTSYPYLSTYIPTGSYGFGDSSNTIYNGLAEGKIGNPDLTWEKERKTNIALDAEFLSSKIKLTFEYFDNYRYDIITTRATVGQVVGVTFPQVNMGEVKNKGFDFSLGHNNKIGNVGYFVNANVSFAKNTILERDEPTLKYDWLQQTGKSVGQPFGWKAIGFFKDAADVANSPKPANLNPQPGDLKFADLNGDGIIDDNDKGAIGNPQIPNTTYGISGGMNYEGFDFSFLFQGAKNGSVRLSDELVYDNVGRFQETMFGRWTPETAETATYPKLHLTSANNRNTNSFWLRDADYLRLKNVEIGYQFNQKFVKRIGMESMRIHANGANLITWDKLGIVDPESPSGRGENYPQQIVYSVGLNLNF</sequence>